<evidence type="ECO:0000313" key="8">
    <source>
        <dbReference type="EMBL" id="KXJ96165.1"/>
    </source>
</evidence>
<feature type="region of interest" description="Disordered" evidence="6">
    <location>
        <begin position="72"/>
        <end position="96"/>
    </location>
</feature>
<dbReference type="Pfam" id="PF10601">
    <property type="entry name" value="zf-LITAF-like"/>
    <property type="match status" value="1"/>
</dbReference>
<evidence type="ECO:0000256" key="1">
    <source>
        <dbReference type="ARBA" id="ARBA00004170"/>
    </source>
</evidence>
<gene>
    <name evidence="8" type="ORF">Micbo1qcDRAFT_218041</name>
</gene>
<feature type="region of interest" description="Disordered" evidence="6">
    <location>
        <begin position="1"/>
        <end position="28"/>
    </location>
</feature>
<keyword evidence="4" id="KW-0862">Zinc</keyword>
<evidence type="ECO:0000256" key="3">
    <source>
        <dbReference type="ARBA" id="ARBA00022723"/>
    </source>
</evidence>
<feature type="domain" description="LITAF" evidence="7">
    <location>
        <begin position="109"/>
        <end position="191"/>
    </location>
</feature>
<dbReference type="PANTHER" id="PTHR23292">
    <property type="entry name" value="LIPOPOLYSACCHARIDE-INDUCED TUMOR NECROSIS FACTOR-ALPHA FACTOR"/>
    <property type="match status" value="1"/>
</dbReference>
<feature type="compositionally biased region" description="Low complexity" evidence="6">
    <location>
        <begin position="84"/>
        <end position="96"/>
    </location>
</feature>
<sequence length="215" mass="23245">MSNSAHDAPPSYSASSTAPQAEGQKQSSNPFYAELSVDTNNELPTHRQQLPVIDDGGLPEVVVMHETINMDHHKSHHPSHSLEPVFSSPTLSSPTSPGPVLIPSGQANVASLTVTPLHLLGDQPDTVDCPFCQTQTMTKIKKTPSIMTHVVATGLLFTTGVGVGVPYATKWKSHVSHFCANCDKKVAYRRRGQKEMQALGTPKHMREESKYPAAT</sequence>
<evidence type="ECO:0000256" key="5">
    <source>
        <dbReference type="ARBA" id="ARBA00023136"/>
    </source>
</evidence>
<dbReference type="Proteomes" id="UP000070501">
    <property type="component" value="Unassembled WGS sequence"/>
</dbReference>
<evidence type="ECO:0000256" key="4">
    <source>
        <dbReference type="ARBA" id="ARBA00022833"/>
    </source>
</evidence>
<dbReference type="PROSITE" id="PS51837">
    <property type="entry name" value="LITAF"/>
    <property type="match status" value="1"/>
</dbReference>
<evidence type="ECO:0000256" key="2">
    <source>
        <dbReference type="ARBA" id="ARBA00005975"/>
    </source>
</evidence>
<dbReference type="GO" id="GO:0016020">
    <property type="term" value="C:membrane"/>
    <property type="evidence" value="ECO:0007669"/>
    <property type="project" value="UniProtKB-SubCell"/>
</dbReference>
<dbReference type="InParanoid" id="A0A136JG69"/>
<feature type="compositionally biased region" description="Low complexity" evidence="6">
    <location>
        <begin position="8"/>
        <end position="21"/>
    </location>
</feature>
<evidence type="ECO:0000313" key="9">
    <source>
        <dbReference type="Proteomes" id="UP000070501"/>
    </source>
</evidence>
<dbReference type="STRING" id="196109.A0A136JG69"/>
<dbReference type="SMART" id="SM00714">
    <property type="entry name" value="LITAF"/>
    <property type="match status" value="1"/>
</dbReference>
<dbReference type="AlphaFoldDB" id="A0A136JG69"/>
<dbReference type="InterPro" id="IPR037519">
    <property type="entry name" value="LITAF_fam"/>
</dbReference>
<evidence type="ECO:0000259" key="7">
    <source>
        <dbReference type="PROSITE" id="PS51837"/>
    </source>
</evidence>
<keyword evidence="3" id="KW-0479">Metal-binding</keyword>
<evidence type="ECO:0000256" key="6">
    <source>
        <dbReference type="SAM" id="MobiDB-lite"/>
    </source>
</evidence>
<dbReference type="PANTHER" id="PTHR23292:SF6">
    <property type="entry name" value="FI16602P1-RELATED"/>
    <property type="match status" value="1"/>
</dbReference>
<proteinExistence type="inferred from homology"/>
<comment type="similarity">
    <text evidence="2">Belongs to the CDIP1/LITAF family.</text>
</comment>
<feature type="compositionally biased region" description="Basic and acidic residues" evidence="6">
    <location>
        <begin position="204"/>
        <end position="215"/>
    </location>
</feature>
<feature type="region of interest" description="Disordered" evidence="6">
    <location>
        <begin position="195"/>
        <end position="215"/>
    </location>
</feature>
<comment type="subcellular location">
    <subcellularLocation>
        <location evidence="1">Membrane</location>
        <topology evidence="1">Peripheral membrane protein</topology>
    </subcellularLocation>
</comment>
<keyword evidence="9" id="KW-1185">Reference proteome</keyword>
<dbReference type="OrthoDB" id="5599753at2759"/>
<reference evidence="9" key="1">
    <citation type="submission" date="2016-02" db="EMBL/GenBank/DDBJ databases">
        <title>Draft genome sequence of Microdochium bolleyi, a fungal endophyte of beachgrass.</title>
        <authorList>
            <consortium name="DOE Joint Genome Institute"/>
            <person name="David A.S."/>
            <person name="May G."/>
            <person name="Haridas S."/>
            <person name="Lim J."/>
            <person name="Wang M."/>
            <person name="Labutti K."/>
            <person name="Lipzen A."/>
            <person name="Barry K."/>
            <person name="Grigoriev I.V."/>
        </authorList>
    </citation>
    <scope>NUCLEOTIDE SEQUENCE [LARGE SCALE GENOMIC DNA]</scope>
    <source>
        <strain evidence="9">J235TASD1</strain>
    </source>
</reference>
<organism evidence="8 9">
    <name type="scientific">Microdochium bolleyi</name>
    <dbReference type="NCBI Taxonomy" id="196109"/>
    <lineage>
        <taxon>Eukaryota</taxon>
        <taxon>Fungi</taxon>
        <taxon>Dikarya</taxon>
        <taxon>Ascomycota</taxon>
        <taxon>Pezizomycotina</taxon>
        <taxon>Sordariomycetes</taxon>
        <taxon>Xylariomycetidae</taxon>
        <taxon>Xylariales</taxon>
        <taxon>Microdochiaceae</taxon>
        <taxon>Microdochium</taxon>
    </lineage>
</organism>
<keyword evidence="5" id="KW-0472">Membrane</keyword>
<accession>A0A136JG69</accession>
<dbReference type="GO" id="GO:0008270">
    <property type="term" value="F:zinc ion binding"/>
    <property type="evidence" value="ECO:0007669"/>
    <property type="project" value="TreeGrafter"/>
</dbReference>
<dbReference type="EMBL" id="KQ964246">
    <property type="protein sequence ID" value="KXJ96165.1"/>
    <property type="molecule type" value="Genomic_DNA"/>
</dbReference>
<name>A0A136JG69_9PEZI</name>
<dbReference type="InterPro" id="IPR006629">
    <property type="entry name" value="LITAF"/>
</dbReference>
<protein>
    <recommendedName>
        <fullName evidence="7">LITAF domain-containing protein</fullName>
    </recommendedName>
</protein>